<feature type="compositionally biased region" description="Low complexity" evidence="1">
    <location>
        <begin position="438"/>
        <end position="457"/>
    </location>
</feature>
<evidence type="ECO:0000313" key="3">
    <source>
        <dbReference type="EMBL" id="MFI9099749.1"/>
    </source>
</evidence>
<feature type="region of interest" description="Disordered" evidence="1">
    <location>
        <begin position="1"/>
        <end position="194"/>
    </location>
</feature>
<feature type="compositionally biased region" description="Pro residues" evidence="1">
    <location>
        <begin position="137"/>
        <end position="177"/>
    </location>
</feature>
<dbReference type="EMBL" id="JBITYG010000001">
    <property type="protein sequence ID" value="MFI9099749.1"/>
    <property type="molecule type" value="Genomic_DNA"/>
</dbReference>
<proteinExistence type="predicted"/>
<feature type="compositionally biased region" description="Pro residues" evidence="1">
    <location>
        <begin position="41"/>
        <end position="56"/>
    </location>
</feature>
<protein>
    <submittedName>
        <fullName evidence="3">Uncharacterized protein</fullName>
    </submittedName>
</protein>
<feature type="compositionally biased region" description="Low complexity" evidence="1">
    <location>
        <begin position="468"/>
        <end position="478"/>
    </location>
</feature>
<keyword evidence="2" id="KW-0472">Membrane</keyword>
<feature type="compositionally biased region" description="Pro residues" evidence="1">
    <location>
        <begin position="70"/>
        <end position="84"/>
    </location>
</feature>
<accession>A0ABW8C004</accession>
<feature type="compositionally biased region" description="Pro residues" evidence="1">
    <location>
        <begin position="483"/>
        <end position="497"/>
    </location>
</feature>
<feature type="region of interest" description="Disordered" evidence="1">
    <location>
        <begin position="360"/>
        <end position="399"/>
    </location>
</feature>
<evidence type="ECO:0000256" key="1">
    <source>
        <dbReference type="SAM" id="MobiDB-lite"/>
    </source>
</evidence>
<dbReference type="Proteomes" id="UP001614394">
    <property type="component" value="Unassembled WGS sequence"/>
</dbReference>
<dbReference type="Gene3D" id="1.10.10.10">
    <property type="entry name" value="Winged helix-like DNA-binding domain superfamily/Winged helix DNA-binding domain"/>
    <property type="match status" value="1"/>
</dbReference>
<gene>
    <name evidence="3" type="ORF">ACIGXA_04425</name>
</gene>
<evidence type="ECO:0000256" key="2">
    <source>
        <dbReference type="SAM" id="Phobius"/>
    </source>
</evidence>
<keyword evidence="2" id="KW-1133">Transmembrane helix</keyword>
<dbReference type="InterPro" id="IPR036388">
    <property type="entry name" value="WH-like_DNA-bd_sf"/>
</dbReference>
<sequence length="497" mass="52099">MTARKAAKRASTAKKAAKTVKTSAEERPQRARTRTRSGSPAPKPQAKPQPKPQPKPDPQREQPQSEQSPSPTPPPPPPPPPPKANAPESSHLVTRAARPTVSPVEPAPIAPLPERPEVAVKRAPKPANTPQRRAKPRPPSIPVAADPTPPPPPAPPRTPKPKPSPPPPPAPVAPTAPNPQVAPAAPTDPTPWPEAAFDRLYTHSVSGLVRQVDLITGNPGFARHAVRRAFDLAWQRWPEVAADPDPVGWVRAAAYEYALAPWQQWVPGHRTHPRAAARTLRGSERDGAVRAAVLRLSPSQRQALVLYDGLGLDLPVAAAESEASTVATASRITQARAALSAAVPELGDEAPARLKAILAEPDPEPAPGTAPGTGTAVTPKVPEVPEVPAARVRDASERGVRRRTLGAVALTALIAGATGAALVVTYDRVGDLPHRARPTQVTAPATPAPGQGAPDAGRIGRPGPAKPPKQTTTPSKPVKPVKPVEPPAQAPRLPPER</sequence>
<name>A0ABW8C004_9ACTN</name>
<feature type="region of interest" description="Disordered" evidence="1">
    <location>
        <begin position="437"/>
        <end position="497"/>
    </location>
</feature>
<reference evidence="3 4" key="1">
    <citation type="submission" date="2024-10" db="EMBL/GenBank/DDBJ databases">
        <title>The Natural Products Discovery Center: Release of the First 8490 Sequenced Strains for Exploring Actinobacteria Biosynthetic Diversity.</title>
        <authorList>
            <person name="Kalkreuter E."/>
            <person name="Kautsar S.A."/>
            <person name="Yang D."/>
            <person name="Bader C.D."/>
            <person name="Teijaro C.N."/>
            <person name="Fluegel L."/>
            <person name="Davis C.M."/>
            <person name="Simpson J.R."/>
            <person name="Lauterbach L."/>
            <person name="Steele A.D."/>
            <person name="Gui C."/>
            <person name="Meng S."/>
            <person name="Li G."/>
            <person name="Viehrig K."/>
            <person name="Ye F."/>
            <person name="Su P."/>
            <person name="Kiefer A.F."/>
            <person name="Nichols A."/>
            <person name="Cepeda A.J."/>
            <person name="Yan W."/>
            <person name="Fan B."/>
            <person name="Jiang Y."/>
            <person name="Adhikari A."/>
            <person name="Zheng C.-J."/>
            <person name="Schuster L."/>
            <person name="Cowan T.M."/>
            <person name="Smanski M.J."/>
            <person name="Chevrette M.G."/>
            <person name="De Carvalho L.P.S."/>
            <person name="Shen B."/>
        </authorList>
    </citation>
    <scope>NUCLEOTIDE SEQUENCE [LARGE SCALE GENOMIC DNA]</scope>
    <source>
        <strain evidence="3 4">NPDC053399</strain>
    </source>
</reference>
<evidence type="ECO:0000313" key="4">
    <source>
        <dbReference type="Proteomes" id="UP001614394"/>
    </source>
</evidence>
<organism evidence="3 4">
    <name type="scientific">Streptomyces fildesensis</name>
    <dbReference type="NCBI Taxonomy" id="375757"/>
    <lineage>
        <taxon>Bacteria</taxon>
        <taxon>Bacillati</taxon>
        <taxon>Actinomycetota</taxon>
        <taxon>Actinomycetes</taxon>
        <taxon>Kitasatosporales</taxon>
        <taxon>Streptomycetaceae</taxon>
        <taxon>Streptomyces</taxon>
    </lineage>
</organism>
<feature type="transmembrane region" description="Helical" evidence="2">
    <location>
        <begin position="405"/>
        <end position="426"/>
    </location>
</feature>
<comment type="caution">
    <text evidence="3">The sequence shown here is derived from an EMBL/GenBank/DDBJ whole genome shotgun (WGS) entry which is preliminary data.</text>
</comment>
<dbReference type="RefSeq" id="WP_399644306.1">
    <property type="nucleotide sequence ID" value="NZ_JBITYG010000001.1"/>
</dbReference>
<feature type="compositionally biased region" description="Low complexity" evidence="1">
    <location>
        <begin position="367"/>
        <end position="390"/>
    </location>
</feature>
<feature type="compositionally biased region" description="Basic residues" evidence="1">
    <location>
        <begin position="1"/>
        <end position="18"/>
    </location>
</feature>
<keyword evidence="2" id="KW-0812">Transmembrane</keyword>
<keyword evidence="4" id="KW-1185">Reference proteome</keyword>